<evidence type="ECO:0000256" key="1">
    <source>
        <dbReference type="SAM" id="MobiDB-lite"/>
    </source>
</evidence>
<feature type="chain" id="PRO_5019137803" evidence="2">
    <location>
        <begin position="22"/>
        <end position="199"/>
    </location>
</feature>
<sequence>MNKVILGAAAALSMISVPALADHHNGDHMEMTAAQQMMYDELDAADQAEFDSYEMEQKTTYFGWNDDLRTYYWTLNDDQQEAWWYLNDNQRSQVYQIPAEQRSAAWNSILTQVAQMEGTMPASQQTTTNSAMNSNSNSNSNSNMRFVSNAMVQNIPAPHQGEYPVCESDADDSCINAWATGRRGPGVDRPLEYWPGDRS</sequence>
<feature type="signal peptide" evidence="2">
    <location>
        <begin position="1"/>
        <end position="21"/>
    </location>
</feature>
<evidence type="ECO:0000313" key="4">
    <source>
        <dbReference type="Proteomes" id="UP000286576"/>
    </source>
</evidence>
<reference evidence="3 4" key="1">
    <citation type="submission" date="2018-08" db="EMBL/GenBank/DDBJ databases">
        <title>Erythrobacter zhengii sp.nov., a bacterium isolated from deep-sea sediment.</title>
        <authorList>
            <person name="Fang C."/>
            <person name="Wu Y.-H."/>
            <person name="Sun C."/>
            <person name="Wang H."/>
            <person name="Cheng H."/>
            <person name="Meng F.-X."/>
            <person name="Wang C.-S."/>
            <person name="Xu X.-W."/>
        </authorList>
    </citation>
    <scope>NUCLEOTIDE SEQUENCE [LARGE SCALE GENOMIC DNA]</scope>
    <source>
        <strain evidence="3 4">V18</strain>
    </source>
</reference>
<feature type="region of interest" description="Disordered" evidence="1">
    <location>
        <begin position="124"/>
        <end position="143"/>
    </location>
</feature>
<organism evidence="3 4">
    <name type="scientific">Aurantiacibacter zhengii</name>
    <dbReference type="NCBI Taxonomy" id="2307003"/>
    <lineage>
        <taxon>Bacteria</taxon>
        <taxon>Pseudomonadati</taxon>
        <taxon>Pseudomonadota</taxon>
        <taxon>Alphaproteobacteria</taxon>
        <taxon>Sphingomonadales</taxon>
        <taxon>Erythrobacteraceae</taxon>
        <taxon>Aurantiacibacter</taxon>
    </lineage>
</organism>
<proteinExistence type="predicted"/>
<gene>
    <name evidence="3" type="ORF">D2V07_02350</name>
</gene>
<dbReference type="RefSeq" id="WP_119584388.1">
    <property type="nucleotide sequence ID" value="NZ_CAWODQ010000001.1"/>
</dbReference>
<comment type="caution">
    <text evidence="3">The sequence shown here is derived from an EMBL/GenBank/DDBJ whole genome shotgun (WGS) entry which is preliminary data.</text>
</comment>
<dbReference type="OrthoDB" id="7511342at2"/>
<dbReference type="AlphaFoldDB" id="A0A418NWX8"/>
<keyword evidence="4" id="KW-1185">Reference proteome</keyword>
<protein>
    <submittedName>
        <fullName evidence="3">Uncharacterized protein</fullName>
    </submittedName>
</protein>
<evidence type="ECO:0000313" key="3">
    <source>
        <dbReference type="EMBL" id="RIV89110.1"/>
    </source>
</evidence>
<dbReference type="EMBL" id="QXFL01000001">
    <property type="protein sequence ID" value="RIV89110.1"/>
    <property type="molecule type" value="Genomic_DNA"/>
</dbReference>
<evidence type="ECO:0000256" key="2">
    <source>
        <dbReference type="SAM" id="SignalP"/>
    </source>
</evidence>
<accession>A0A418NWX8</accession>
<name>A0A418NWX8_9SPHN</name>
<dbReference type="Proteomes" id="UP000286576">
    <property type="component" value="Unassembled WGS sequence"/>
</dbReference>
<keyword evidence="2" id="KW-0732">Signal</keyword>